<accession>A0A5A8DJ62</accession>
<dbReference type="InterPro" id="IPR013177">
    <property type="entry name" value="Ribosomal_mS38_C"/>
</dbReference>
<comment type="caution">
    <text evidence="3">The sequence shown here is derived from an EMBL/GenBank/DDBJ whole genome shotgun (WGS) entry which is preliminary data.</text>
</comment>
<feature type="region of interest" description="Disordered" evidence="1">
    <location>
        <begin position="49"/>
        <end position="70"/>
    </location>
</feature>
<feature type="compositionally biased region" description="Basic residues" evidence="1">
    <location>
        <begin position="49"/>
        <end position="66"/>
    </location>
</feature>
<gene>
    <name evidence="3" type="ORF">FNF28_03738</name>
</gene>
<dbReference type="Proteomes" id="UP000324907">
    <property type="component" value="Unassembled WGS sequence"/>
</dbReference>
<proteinExistence type="predicted"/>
<protein>
    <recommendedName>
        <fullName evidence="2">Ribosomal protein mS38 C-terminal domain-containing protein</fullName>
    </recommendedName>
</protein>
<feature type="domain" description="Ribosomal protein mS38 C-terminal" evidence="2">
    <location>
        <begin position="44"/>
        <end position="77"/>
    </location>
</feature>
<name>A0A5A8DJ62_CAFRO</name>
<sequence>MNVAVRAAVSACLRQATVSTTRVGAISALARAPAMEAFGASGARFDSTHRKRRRMMNKHKLRKLRKRDAQHWRREPEEEVIFLASACGTRPAPPAVPSRCC</sequence>
<reference evidence="3 4" key="1">
    <citation type="submission" date="2019-07" db="EMBL/GenBank/DDBJ databases">
        <title>Genomes of Cafeteria roenbergensis.</title>
        <authorList>
            <person name="Fischer M.G."/>
            <person name="Hackl T."/>
            <person name="Roman M."/>
        </authorList>
    </citation>
    <scope>NUCLEOTIDE SEQUENCE [LARGE SCALE GENOMIC DNA]</scope>
    <source>
        <strain evidence="3 4">RCC970-E3</strain>
    </source>
</reference>
<evidence type="ECO:0000259" key="2">
    <source>
        <dbReference type="SMART" id="SM01155"/>
    </source>
</evidence>
<organism evidence="3 4">
    <name type="scientific">Cafeteria roenbergensis</name>
    <name type="common">Marine flagellate</name>
    <dbReference type="NCBI Taxonomy" id="33653"/>
    <lineage>
        <taxon>Eukaryota</taxon>
        <taxon>Sar</taxon>
        <taxon>Stramenopiles</taxon>
        <taxon>Bigyra</taxon>
        <taxon>Opalozoa</taxon>
        <taxon>Bicosoecida</taxon>
        <taxon>Cafeteriaceae</taxon>
        <taxon>Cafeteria</taxon>
    </lineage>
</organism>
<evidence type="ECO:0000256" key="1">
    <source>
        <dbReference type="SAM" id="MobiDB-lite"/>
    </source>
</evidence>
<dbReference type="EMBL" id="VLTL01000053">
    <property type="protein sequence ID" value="KAA0164677.1"/>
    <property type="molecule type" value="Genomic_DNA"/>
</dbReference>
<dbReference type="SMART" id="SM01155">
    <property type="entry name" value="DUF1713"/>
    <property type="match status" value="1"/>
</dbReference>
<evidence type="ECO:0000313" key="3">
    <source>
        <dbReference type="EMBL" id="KAA0164677.1"/>
    </source>
</evidence>
<dbReference type="Pfam" id="PF08213">
    <property type="entry name" value="COX24_C"/>
    <property type="match status" value="1"/>
</dbReference>
<dbReference type="AlphaFoldDB" id="A0A5A8DJ62"/>
<evidence type="ECO:0000313" key="4">
    <source>
        <dbReference type="Proteomes" id="UP000324907"/>
    </source>
</evidence>